<organism evidence="1 2">
    <name type="scientific">Streptomyces mirabilis</name>
    <dbReference type="NCBI Taxonomy" id="68239"/>
    <lineage>
        <taxon>Bacteria</taxon>
        <taxon>Bacillati</taxon>
        <taxon>Actinomycetota</taxon>
        <taxon>Actinomycetes</taxon>
        <taxon>Kitasatosporales</taxon>
        <taxon>Streptomycetaceae</taxon>
        <taxon>Streptomyces</taxon>
    </lineage>
</organism>
<reference evidence="1 2" key="1">
    <citation type="submission" date="2023-02" db="EMBL/GenBank/DDBJ databases">
        <authorList>
            <person name="Maleckis M."/>
        </authorList>
    </citation>
    <scope>NUCLEOTIDE SEQUENCE [LARGE SCALE GENOMIC DNA]</scope>
    <source>
        <strain evidence="1 2">P8-A2</strain>
    </source>
</reference>
<gene>
    <name evidence="1" type="ORF">PU648_25805</name>
</gene>
<sequence>MADLTRDKNAPGLHVAAEPIYRRHDDPARWWNTTASTPTGSYTCGGCGQSDNATGTRDVAALVEDYTDNHGPAHRGGRR</sequence>
<keyword evidence="2" id="KW-1185">Reference proteome</keyword>
<dbReference type="Proteomes" id="UP001257627">
    <property type="component" value="Unassembled WGS sequence"/>
</dbReference>
<dbReference type="EMBL" id="JARAKF010000001">
    <property type="protein sequence ID" value="MDU8995709.1"/>
    <property type="molecule type" value="Genomic_DNA"/>
</dbReference>
<dbReference type="RefSeq" id="WP_316733508.1">
    <property type="nucleotide sequence ID" value="NZ_JARAKF010000001.1"/>
</dbReference>
<evidence type="ECO:0000313" key="2">
    <source>
        <dbReference type="Proteomes" id="UP001257627"/>
    </source>
</evidence>
<proteinExistence type="predicted"/>
<comment type="caution">
    <text evidence="1">The sequence shown here is derived from an EMBL/GenBank/DDBJ whole genome shotgun (WGS) entry which is preliminary data.</text>
</comment>
<evidence type="ECO:0008006" key="3">
    <source>
        <dbReference type="Google" id="ProtNLM"/>
    </source>
</evidence>
<name>A0ABU3UQE0_9ACTN</name>
<accession>A0ABU3UQE0</accession>
<protein>
    <recommendedName>
        <fullName evidence="3">Zinc-ribbon domain-containing protein</fullName>
    </recommendedName>
</protein>
<evidence type="ECO:0000313" key="1">
    <source>
        <dbReference type="EMBL" id="MDU8995709.1"/>
    </source>
</evidence>